<keyword evidence="2" id="KW-1185">Reference proteome</keyword>
<gene>
    <name evidence="1" type="ORF">BaRGS_00036046</name>
</gene>
<dbReference type="Proteomes" id="UP001519460">
    <property type="component" value="Unassembled WGS sequence"/>
</dbReference>
<name>A0ABD0JE98_9CAEN</name>
<evidence type="ECO:0000313" key="1">
    <source>
        <dbReference type="EMBL" id="KAK7469942.1"/>
    </source>
</evidence>
<dbReference type="AlphaFoldDB" id="A0ABD0JE98"/>
<proteinExistence type="predicted"/>
<sequence length="108" mass="12229">MISASRYTVTPSALQSHFPSVETTIASKKTCQNKVPLFKARMDRTYQGLHTSRITVSSHPTSDDYGVVGSTPKTICRKLKPSLELFLDRCYSRSLMRKPEHNPLSREK</sequence>
<protein>
    <submittedName>
        <fullName evidence="1">Uncharacterized protein</fullName>
    </submittedName>
</protein>
<organism evidence="1 2">
    <name type="scientific">Batillaria attramentaria</name>
    <dbReference type="NCBI Taxonomy" id="370345"/>
    <lineage>
        <taxon>Eukaryota</taxon>
        <taxon>Metazoa</taxon>
        <taxon>Spiralia</taxon>
        <taxon>Lophotrochozoa</taxon>
        <taxon>Mollusca</taxon>
        <taxon>Gastropoda</taxon>
        <taxon>Caenogastropoda</taxon>
        <taxon>Sorbeoconcha</taxon>
        <taxon>Cerithioidea</taxon>
        <taxon>Batillariidae</taxon>
        <taxon>Batillaria</taxon>
    </lineage>
</organism>
<evidence type="ECO:0000313" key="2">
    <source>
        <dbReference type="Proteomes" id="UP001519460"/>
    </source>
</evidence>
<comment type="caution">
    <text evidence="1">The sequence shown here is derived from an EMBL/GenBank/DDBJ whole genome shotgun (WGS) entry which is preliminary data.</text>
</comment>
<accession>A0ABD0JE98</accession>
<reference evidence="1 2" key="1">
    <citation type="journal article" date="2023" name="Sci. Data">
        <title>Genome assembly of the Korean intertidal mud-creeper Batillaria attramentaria.</title>
        <authorList>
            <person name="Patra A.K."/>
            <person name="Ho P.T."/>
            <person name="Jun S."/>
            <person name="Lee S.J."/>
            <person name="Kim Y."/>
            <person name="Won Y.J."/>
        </authorList>
    </citation>
    <scope>NUCLEOTIDE SEQUENCE [LARGE SCALE GENOMIC DNA]</scope>
    <source>
        <strain evidence="1">Wonlab-2016</strain>
    </source>
</reference>
<dbReference type="EMBL" id="JACVVK020000498">
    <property type="protein sequence ID" value="KAK7469942.1"/>
    <property type="molecule type" value="Genomic_DNA"/>
</dbReference>